<sequence length="106" mass="11379">MSLYPSERARQRIIDRYTPPASVDEPVRESRVPDAACAHCGAVHGRHQLGRVCGGCGVGVVARLPADRWQWCRACSGRGACCSACNWHGVVLRPNGAPREALPAST</sequence>
<dbReference type="AlphaFoldDB" id="A0A839EWM0"/>
<reference evidence="1 2" key="1">
    <citation type="submission" date="2020-07" db="EMBL/GenBank/DDBJ databases">
        <title>Genomic Encyclopedia of Type Strains, Phase IV (KMG-V): Genome sequencing to study the core and pangenomes of soil and plant-associated prokaryotes.</title>
        <authorList>
            <person name="Whitman W."/>
        </authorList>
    </citation>
    <scope>NUCLEOTIDE SEQUENCE [LARGE SCALE GENOMIC DNA]</scope>
    <source>
        <strain evidence="1 2">RH2WT43</strain>
    </source>
</reference>
<evidence type="ECO:0000313" key="2">
    <source>
        <dbReference type="Proteomes" id="UP000550401"/>
    </source>
</evidence>
<keyword evidence="2" id="KW-1185">Reference proteome</keyword>
<gene>
    <name evidence="1" type="ORF">FHW12_000363</name>
</gene>
<proteinExistence type="predicted"/>
<protein>
    <submittedName>
        <fullName evidence="1">Uncharacterized protein</fullName>
    </submittedName>
</protein>
<dbReference type="EMBL" id="JACGXL010000001">
    <property type="protein sequence ID" value="MBA8886172.1"/>
    <property type="molecule type" value="Genomic_DNA"/>
</dbReference>
<evidence type="ECO:0000313" key="1">
    <source>
        <dbReference type="EMBL" id="MBA8886172.1"/>
    </source>
</evidence>
<comment type="caution">
    <text evidence="1">The sequence shown here is derived from an EMBL/GenBank/DDBJ whole genome shotgun (WGS) entry which is preliminary data.</text>
</comment>
<organism evidence="1 2">
    <name type="scientific">Dokdonella fugitiva</name>
    <dbReference type="NCBI Taxonomy" id="328517"/>
    <lineage>
        <taxon>Bacteria</taxon>
        <taxon>Pseudomonadati</taxon>
        <taxon>Pseudomonadota</taxon>
        <taxon>Gammaproteobacteria</taxon>
        <taxon>Lysobacterales</taxon>
        <taxon>Rhodanobacteraceae</taxon>
        <taxon>Dokdonella</taxon>
    </lineage>
</organism>
<name>A0A839EWM0_9GAMM</name>
<accession>A0A839EWM0</accession>
<dbReference type="Proteomes" id="UP000550401">
    <property type="component" value="Unassembled WGS sequence"/>
</dbReference>